<dbReference type="Proteomes" id="UP001054837">
    <property type="component" value="Unassembled WGS sequence"/>
</dbReference>
<organism evidence="2 3">
    <name type="scientific">Caerostris darwini</name>
    <dbReference type="NCBI Taxonomy" id="1538125"/>
    <lineage>
        <taxon>Eukaryota</taxon>
        <taxon>Metazoa</taxon>
        <taxon>Ecdysozoa</taxon>
        <taxon>Arthropoda</taxon>
        <taxon>Chelicerata</taxon>
        <taxon>Arachnida</taxon>
        <taxon>Araneae</taxon>
        <taxon>Araneomorphae</taxon>
        <taxon>Entelegynae</taxon>
        <taxon>Araneoidea</taxon>
        <taxon>Araneidae</taxon>
        <taxon>Caerostris</taxon>
    </lineage>
</organism>
<proteinExistence type="predicted"/>
<dbReference type="EMBL" id="BPLQ01000806">
    <property type="protein sequence ID" value="GIX75179.1"/>
    <property type="molecule type" value="Genomic_DNA"/>
</dbReference>
<accession>A0AAV4MW67</accession>
<comment type="caution">
    <text evidence="2">The sequence shown here is derived from an EMBL/GenBank/DDBJ whole genome shotgun (WGS) entry which is preliminary data.</text>
</comment>
<evidence type="ECO:0000256" key="1">
    <source>
        <dbReference type="SAM" id="MobiDB-lite"/>
    </source>
</evidence>
<protein>
    <submittedName>
        <fullName evidence="2">Uncharacterized protein</fullName>
    </submittedName>
</protein>
<gene>
    <name evidence="2" type="ORF">CDAR_34961</name>
</gene>
<keyword evidence="3" id="KW-1185">Reference proteome</keyword>
<evidence type="ECO:0000313" key="2">
    <source>
        <dbReference type="EMBL" id="GIX75179.1"/>
    </source>
</evidence>
<sequence length="164" mass="18587">MLEDILFLIRKVAISKEPFTFYSPGGQRAGRGWSDQSQECTIRVPPPPANARLSGHRSSPKTPPMMERRGVIRKIDNAHWALYHHDKMRHGDEISPPIPWMSQGLLLGGAKPGVDRSLLFLLIENLAPRCSGFFIWHSCPIRFELGNVVNRILHIRFKILEVSG</sequence>
<feature type="region of interest" description="Disordered" evidence="1">
    <location>
        <begin position="45"/>
        <end position="65"/>
    </location>
</feature>
<evidence type="ECO:0000313" key="3">
    <source>
        <dbReference type="Proteomes" id="UP001054837"/>
    </source>
</evidence>
<name>A0AAV4MW67_9ARAC</name>
<reference evidence="2 3" key="1">
    <citation type="submission" date="2021-06" db="EMBL/GenBank/DDBJ databases">
        <title>Caerostris darwini draft genome.</title>
        <authorList>
            <person name="Kono N."/>
            <person name="Arakawa K."/>
        </authorList>
    </citation>
    <scope>NUCLEOTIDE SEQUENCE [LARGE SCALE GENOMIC DNA]</scope>
</reference>
<dbReference type="AlphaFoldDB" id="A0AAV4MW67"/>